<comment type="caution">
    <text evidence="1">The sequence shown here is derived from an EMBL/GenBank/DDBJ whole genome shotgun (WGS) entry which is preliminary data.</text>
</comment>
<reference evidence="1" key="1">
    <citation type="submission" date="2021-03" db="EMBL/GenBank/DDBJ databases">
        <title>Evolutionary priming and transition to the ectomycorrhizal habit in an iconic lineage of mushroom-forming fungi: is preadaptation a requirement?</title>
        <authorList>
            <consortium name="DOE Joint Genome Institute"/>
            <person name="Looney B.P."/>
            <person name="Miyauchi S."/>
            <person name="Morin E."/>
            <person name="Drula E."/>
            <person name="Courty P.E."/>
            <person name="Chicoki N."/>
            <person name="Fauchery L."/>
            <person name="Kohler A."/>
            <person name="Kuo A."/>
            <person name="LaButti K."/>
            <person name="Pangilinan J."/>
            <person name="Lipzen A."/>
            <person name="Riley R."/>
            <person name="Andreopoulos W."/>
            <person name="He G."/>
            <person name="Johnson J."/>
            <person name="Barry K.W."/>
            <person name="Grigoriev I.V."/>
            <person name="Nagy L."/>
            <person name="Hibbett D."/>
            <person name="Henrissat B."/>
            <person name="Matheny P.B."/>
            <person name="Labbe J."/>
            <person name="Martin A.F."/>
        </authorList>
    </citation>
    <scope>NUCLEOTIDE SEQUENCE</scope>
    <source>
        <strain evidence="1">BPL698</strain>
    </source>
</reference>
<proteinExistence type="predicted"/>
<evidence type="ECO:0000313" key="1">
    <source>
        <dbReference type="EMBL" id="KAI9507633.1"/>
    </source>
</evidence>
<evidence type="ECO:0000313" key="2">
    <source>
        <dbReference type="Proteomes" id="UP001207468"/>
    </source>
</evidence>
<name>A0ACC0U7F7_9AGAM</name>
<dbReference type="Proteomes" id="UP001207468">
    <property type="component" value="Unassembled WGS sequence"/>
</dbReference>
<accession>A0ACC0U7F7</accession>
<sequence>MHAARHALLAMRATTTSVGGDHAARKAHGHPLAWDIPDSDFTSISTSADGTTAHNGAALPPYNAFVPALALGSPAARTLALAETLERWRAEANGKGGSFAGVIGGSRWRAEWYDVYRAPGGELRTDGRDPHSHQEAGRATALPPPVIGT</sequence>
<gene>
    <name evidence="1" type="ORF">F5148DRAFT_1149634</name>
</gene>
<keyword evidence="2" id="KW-1185">Reference proteome</keyword>
<dbReference type="EMBL" id="JAGFNK010000118">
    <property type="protein sequence ID" value="KAI9507633.1"/>
    <property type="molecule type" value="Genomic_DNA"/>
</dbReference>
<protein>
    <submittedName>
        <fullName evidence="1">Uncharacterized protein</fullName>
    </submittedName>
</protein>
<organism evidence="1 2">
    <name type="scientific">Russula earlei</name>
    <dbReference type="NCBI Taxonomy" id="71964"/>
    <lineage>
        <taxon>Eukaryota</taxon>
        <taxon>Fungi</taxon>
        <taxon>Dikarya</taxon>
        <taxon>Basidiomycota</taxon>
        <taxon>Agaricomycotina</taxon>
        <taxon>Agaricomycetes</taxon>
        <taxon>Russulales</taxon>
        <taxon>Russulaceae</taxon>
        <taxon>Russula</taxon>
    </lineage>
</organism>